<proteinExistence type="predicted"/>
<keyword evidence="1" id="KW-0472">Membrane</keyword>
<protein>
    <submittedName>
        <fullName evidence="2">Uncharacterized protein</fullName>
    </submittedName>
</protein>
<accession>A0ABY8UH27</accession>
<feature type="transmembrane region" description="Helical" evidence="1">
    <location>
        <begin position="9"/>
        <end position="27"/>
    </location>
</feature>
<keyword evidence="3" id="KW-1185">Reference proteome</keyword>
<dbReference type="Proteomes" id="UP001244341">
    <property type="component" value="Chromosome 12b"/>
</dbReference>
<name>A0ABY8UH27_TETOB</name>
<dbReference type="EMBL" id="CP126219">
    <property type="protein sequence ID" value="WIA20829.1"/>
    <property type="molecule type" value="Genomic_DNA"/>
</dbReference>
<evidence type="ECO:0000313" key="3">
    <source>
        <dbReference type="Proteomes" id="UP001244341"/>
    </source>
</evidence>
<keyword evidence="1" id="KW-1133">Transmembrane helix</keyword>
<sequence>MAPTKEQSIAIGAAATIVAGVVALGIYNREKTQQLASASYSRISETASAAATTTSEGFKAVQAAAANSVSSVSKSATATWEGMAKKMGWEGMAKKMGMKRVKSFPIIPDEEDVAAVVDQSSKAAKKAAKKVAQQMEKAGVSVQATA</sequence>
<gene>
    <name evidence="2" type="ORF">OEZ85_005182</name>
</gene>
<evidence type="ECO:0000313" key="2">
    <source>
        <dbReference type="EMBL" id="WIA20829.1"/>
    </source>
</evidence>
<evidence type="ECO:0000256" key="1">
    <source>
        <dbReference type="SAM" id="Phobius"/>
    </source>
</evidence>
<keyword evidence="1" id="KW-0812">Transmembrane</keyword>
<reference evidence="2 3" key="1">
    <citation type="submission" date="2023-05" db="EMBL/GenBank/DDBJ databases">
        <title>A 100% complete, gapless, phased diploid assembly of the Scenedesmus obliquus UTEX 3031 genome.</title>
        <authorList>
            <person name="Biondi T.C."/>
            <person name="Hanschen E.R."/>
            <person name="Kwon T."/>
            <person name="Eng W."/>
            <person name="Kruse C.P.S."/>
            <person name="Koehler S.I."/>
            <person name="Kunde Y."/>
            <person name="Gleasner C.D."/>
            <person name="You Mak K.T."/>
            <person name="Polle J."/>
            <person name="Hovde B.T."/>
            <person name="Starkenburg S.R."/>
        </authorList>
    </citation>
    <scope>NUCLEOTIDE SEQUENCE [LARGE SCALE GENOMIC DNA]</scope>
    <source>
        <strain evidence="2 3">DOE0152z</strain>
    </source>
</reference>
<organism evidence="2 3">
    <name type="scientific">Tetradesmus obliquus</name>
    <name type="common">Green alga</name>
    <name type="synonym">Acutodesmus obliquus</name>
    <dbReference type="NCBI Taxonomy" id="3088"/>
    <lineage>
        <taxon>Eukaryota</taxon>
        <taxon>Viridiplantae</taxon>
        <taxon>Chlorophyta</taxon>
        <taxon>core chlorophytes</taxon>
        <taxon>Chlorophyceae</taxon>
        <taxon>CS clade</taxon>
        <taxon>Sphaeropleales</taxon>
        <taxon>Scenedesmaceae</taxon>
        <taxon>Tetradesmus</taxon>
    </lineage>
</organism>